<dbReference type="InterPro" id="IPR001279">
    <property type="entry name" value="Metallo-B-lactamas"/>
</dbReference>
<sequence length="252" mass="27666">MKIQLIRNSTLRIRYNGHVLLLDPFLAPAGALPPFAGIQTNPTVELPMSPEAVIADTELIMLTHLHPDHFDDEAAQLLPKFLPVLCAPIDQPAIENKGFNNTTTLTDSFEWNNIHFEPTPAEHGTGEWLQKMGHVIGFYLKAPNRPSLYIASDTVWYPAVEAFITEKQPDVIIANSGGAHFPDAPPIIMDIEQTIALCKAAPESKIVATHLESLDHCPVTRHGLRAAATEAGISESQLFIPEDGEILDFSPQ</sequence>
<gene>
    <name evidence="3" type="ORF">ACFSQZ_08210</name>
</gene>
<keyword evidence="4" id="KW-1185">Reference proteome</keyword>
<comment type="caution">
    <text evidence="3">The sequence shown here is derived from an EMBL/GenBank/DDBJ whole genome shotgun (WGS) entry which is preliminary data.</text>
</comment>
<dbReference type="PANTHER" id="PTHR43546">
    <property type="entry name" value="UPF0173 METAL-DEPENDENT HYDROLASE MJ1163-RELATED"/>
    <property type="match status" value="1"/>
</dbReference>
<keyword evidence="1" id="KW-0378">Hydrolase</keyword>
<feature type="domain" description="Metallo-beta-lactamase" evidence="2">
    <location>
        <begin position="20"/>
        <end position="210"/>
    </location>
</feature>
<proteinExistence type="predicted"/>
<dbReference type="PANTHER" id="PTHR43546:SF9">
    <property type="entry name" value="L-ASCORBATE-6-PHOSPHATE LACTONASE ULAG-RELATED"/>
    <property type="match status" value="1"/>
</dbReference>
<dbReference type="Gene3D" id="3.60.15.10">
    <property type="entry name" value="Ribonuclease Z/Hydroxyacylglutathione hydrolase-like"/>
    <property type="match status" value="1"/>
</dbReference>
<name>A0ABW5E7T2_9BACT</name>
<organism evidence="3 4">
    <name type="scientific">Rubritalea spongiae</name>
    <dbReference type="NCBI Taxonomy" id="430797"/>
    <lineage>
        <taxon>Bacteria</taxon>
        <taxon>Pseudomonadati</taxon>
        <taxon>Verrucomicrobiota</taxon>
        <taxon>Verrucomicrobiia</taxon>
        <taxon>Verrucomicrobiales</taxon>
        <taxon>Rubritaleaceae</taxon>
        <taxon>Rubritalea</taxon>
    </lineage>
</organism>
<accession>A0ABW5E7T2</accession>
<reference evidence="4" key="1">
    <citation type="journal article" date="2019" name="Int. J. Syst. Evol. Microbiol.">
        <title>The Global Catalogue of Microorganisms (GCM) 10K type strain sequencing project: providing services to taxonomists for standard genome sequencing and annotation.</title>
        <authorList>
            <consortium name="The Broad Institute Genomics Platform"/>
            <consortium name="The Broad Institute Genome Sequencing Center for Infectious Disease"/>
            <person name="Wu L."/>
            <person name="Ma J."/>
        </authorList>
    </citation>
    <scope>NUCLEOTIDE SEQUENCE [LARGE SCALE GENOMIC DNA]</scope>
    <source>
        <strain evidence="4">JCM 16545</strain>
    </source>
</reference>
<dbReference type="InterPro" id="IPR050114">
    <property type="entry name" value="UPF0173_UPF0282_UlaG_hydrolase"/>
</dbReference>
<evidence type="ECO:0000256" key="1">
    <source>
        <dbReference type="ARBA" id="ARBA00022801"/>
    </source>
</evidence>
<dbReference type="EMBL" id="JBHUJC010000024">
    <property type="protein sequence ID" value="MFD2276449.1"/>
    <property type="molecule type" value="Genomic_DNA"/>
</dbReference>
<protein>
    <submittedName>
        <fullName evidence="3">MBL fold metallo-hydrolase</fullName>
    </submittedName>
</protein>
<evidence type="ECO:0000313" key="4">
    <source>
        <dbReference type="Proteomes" id="UP001597297"/>
    </source>
</evidence>
<dbReference type="Pfam" id="PF12706">
    <property type="entry name" value="Lactamase_B_2"/>
    <property type="match status" value="1"/>
</dbReference>
<evidence type="ECO:0000259" key="2">
    <source>
        <dbReference type="Pfam" id="PF12706"/>
    </source>
</evidence>
<evidence type="ECO:0000313" key="3">
    <source>
        <dbReference type="EMBL" id="MFD2276449.1"/>
    </source>
</evidence>
<dbReference type="SUPFAM" id="SSF56281">
    <property type="entry name" value="Metallo-hydrolase/oxidoreductase"/>
    <property type="match status" value="1"/>
</dbReference>
<dbReference type="Proteomes" id="UP001597297">
    <property type="component" value="Unassembled WGS sequence"/>
</dbReference>
<dbReference type="InterPro" id="IPR036866">
    <property type="entry name" value="RibonucZ/Hydroxyglut_hydro"/>
</dbReference>
<dbReference type="RefSeq" id="WP_377094098.1">
    <property type="nucleotide sequence ID" value="NZ_JBHSJM010000001.1"/>
</dbReference>